<keyword evidence="2" id="KW-1185">Reference proteome</keyword>
<dbReference type="EMBL" id="OY569118">
    <property type="protein sequence ID" value="CAJ1003381.1"/>
    <property type="molecule type" value="Genomic_DNA"/>
</dbReference>
<name>A0AA48MBV9_9BACL</name>
<protein>
    <submittedName>
        <fullName evidence="1">Uncharacterized protein</fullName>
    </submittedName>
</protein>
<reference evidence="1" key="1">
    <citation type="submission" date="2023-07" db="EMBL/GenBank/DDBJ databases">
        <authorList>
            <person name="Ivanov I."/>
            <person name="Teneva D."/>
            <person name="Stoikov I."/>
        </authorList>
    </citation>
    <scope>NUCLEOTIDE SEQUENCE</scope>
    <source>
        <strain evidence="1">4475</strain>
    </source>
</reference>
<organism evidence="1 2">
    <name type="scientific">Brevibacillus aydinogluensis</name>
    <dbReference type="NCBI Taxonomy" id="927786"/>
    <lineage>
        <taxon>Bacteria</taxon>
        <taxon>Bacillati</taxon>
        <taxon>Bacillota</taxon>
        <taxon>Bacilli</taxon>
        <taxon>Bacillales</taxon>
        <taxon>Paenibacillaceae</taxon>
        <taxon>Brevibacillus</taxon>
    </lineage>
</organism>
<evidence type="ECO:0000313" key="1">
    <source>
        <dbReference type="EMBL" id="CAJ1003381.1"/>
    </source>
</evidence>
<dbReference type="RefSeq" id="WP_171565450.1">
    <property type="nucleotide sequence ID" value="NZ_JAUSVZ010000001.1"/>
</dbReference>
<proteinExistence type="predicted"/>
<dbReference type="KEGG" id="bayd:BSPP4475_13770"/>
<sequence>MKKIFSAVLITIVTVGMFTPAFPILKERVSNSHQGAVITIHDDDPGY</sequence>
<dbReference type="Proteomes" id="UP001189619">
    <property type="component" value="Chromosome"/>
</dbReference>
<accession>A0AA48MBV9</accession>
<dbReference type="AlphaFoldDB" id="A0AA48MBV9"/>
<evidence type="ECO:0000313" key="2">
    <source>
        <dbReference type="Proteomes" id="UP001189619"/>
    </source>
</evidence>
<gene>
    <name evidence="1" type="ORF">BSPP4475_13770</name>
</gene>